<keyword evidence="7" id="KW-1185">Reference proteome</keyword>
<feature type="region of interest" description="Disordered" evidence="1">
    <location>
        <begin position="590"/>
        <end position="609"/>
    </location>
</feature>
<dbReference type="InterPro" id="IPR001478">
    <property type="entry name" value="PDZ"/>
</dbReference>
<keyword evidence="2" id="KW-0732">Signal</keyword>
<name>A0A0P0CD15_9BACT</name>
<dbReference type="SUPFAM" id="SSF55486">
    <property type="entry name" value="Metalloproteases ('zincins'), catalytic domain"/>
    <property type="match status" value="1"/>
</dbReference>
<feature type="signal peptide" evidence="2">
    <location>
        <begin position="1"/>
        <end position="22"/>
    </location>
</feature>
<dbReference type="PATRIC" id="fig|512763.3.peg.2751"/>
<reference evidence="6 7" key="1">
    <citation type="submission" date="2015-08" db="EMBL/GenBank/DDBJ databases">
        <title>Complete genome sequence of Rufibacter tibetensis strain 1351t, a radiation-resistant bacterium from tibet plateau.</title>
        <authorList>
            <person name="Dai J."/>
        </authorList>
    </citation>
    <scope>NUCLEOTIDE SEQUENCE [LARGE SCALE GENOMIC DNA]</scope>
    <source>
        <strain evidence="6 7">1351</strain>
    </source>
</reference>
<sequence>MKKTLFTALAIAALAFASPAMAQQSVNYQVSFENAVHHEASITATFKGVQAPVLEVRMARSSPGRYALHEFAKNVYDVQVTDGQGRTLQVNRPNLHQWNVSGHDGTVHVKYTLFADHPDGTYAGVSLSHAHLNAPATFLYANGLEKAPVQVSFTPPAGKNWTAANQLKRETAPLTFSAPDFQYFMDSPTELADLQWREWPVQEKGRTQKIRIGMHHNGTSQQLDEYTQKAKRIVTESQAVFGELPAFDFGEYTFIACYLPGTPGDGMEHRNSTIITSSQSLQTGMNPNLSTLSHEFFHAWNVERIRPQSLEPFNFADANMSGELWLAEGFTSYYGTLLLHRAGITSQSDYLGSVAYPILALRVSPGKDHFSPVEMSQQAPFVDASRSVDATNRTNTYISYYTYGNAIAIGLDFTLRTKFKNLTLDDYMRLLWQRHGKPEKPYTLPDLEKALADLTKDPGFAQDFFKRHIYGKEIIPYEALAKQMGLALQTSSKAVLGWEGLKFQDDQATIAQGTFSNSPLYKAGLDRNDVLLTLDGKKLTDQKTLDSLLAKHKPGDQVPLEVLQQGTKKTAQITLAQDPEVKLVPLEKANQTVPKDAKARREAWLSRKA</sequence>
<feature type="chain" id="PRO_5006042516" evidence="2">
    <location>
        <begin position="23"/>
        <end position="609"/>
    </location>
</feature>
<dbReference type="InterPro" id="IPR024191">
    <property type="entry name" value="Peptidase_M61"/>
</dbReference>
<dbReference type="PIRSF" id="PIRSF016493">
    <property type="entry name" value="Glycyl_aminpptds"/>
    <property type="match status" value="1"/>
</dbReference>
<protein>
    <submittedName>
        <fullName evidence="6">Peptidase M61</fullName>
    </submittedName>
</protein>
<dbReference type="RefSeq" id="WP_062544142.1">
    <property type="nucleotide sequence ID" value="NZ_CP012643.1"/>
</dbReference>
<evidence type="ECO:0000313" key="6">
    <source>
        <dbReference type="EMBL" id="ALI99649.1"/>
    </source>
</evidence>
<dbReference type="Gene3D" id="2.60.40.3650">
    <property type="match status" value="1"/>
</dbReference>
<dbReference type="Pfam" id="PF13180">
    <property type="entry name" value="PDZ_2"/>
    <property type="match status" value="1"/>
</dbReference>
<evidence type="ECO:0000256" key="1">
    <source>
        <dbReference type="SAM" id="MobiDB-lite"/>
    </source>
</evidence>
<feature type="domain" description="Peptidase M61 catalytic" evidence="3">
    <location>
        <begin position="289"/>
        <end position="406"/>
    </location>
</feature>
<feature type="domain" description="Peptidase M61 N-terminal" evidence="5">
    <location>
        <begin position="27"/>
        <end position="192"/>
    </location>
</feature>
<dbReference type="Gene3D" id="1.10.390.10">
    <property type="entry name" value="Neutral Protease Domain 2"/>
    <property type="match status" value="1"/>
</dbReference>
<evidence type="ECO:0000259" key="4">
    <source>
        <dbReference type="Pfam" id="PF13180"/>
    </source>
</evidence>
<organism evidence="6 7">
    <name type="scientific">Rufibacter tibetensis</name>
    <dbReference type="NCBI Taxonomy" id="512763"/>
    <lineage>
        <taxon>Bacteria</taxon>
        <taxon>Pseudomonadati</taxon>
        <taxon>Bacteroidota</taxon>
        <taxon>Cytophagia</taxon>
        <taxon>Cytophagales</taxon>
        <taxon>Hymenobacteraceae</taxon>
        <taxon>Rufibacter</taxon>
    </lineage>
</organism>
<evidence type="ECO:0000259" key="5">
    <source>
        <dbReference type="Pfam" id="PF17899"/>
    </source>
</evidence>
<accession>A0A0P0CD15</accession>
<evidence type="ECO:0000259" key="3">
    <source>
        <dbReference type="Pfam" id="PF05299"/>
    </source>
</evidence>
<dbReference type="EMBL" id="CP012643">
    <property type="protein sequence ID" value="ALI99649.1"/>
    <property type="molecule type" value="Genomic_DNA"/>
</dbReference>
<proteinExistence type="predicted"/>
<dbReference type="OrthoDB" id="9778516at2"/>
<dbReference type="STRING" id="512763.DC20_12545"/>
<dbReference type="InterPro" id="IPR007963">
    <property type="entry name" value="Peptidase_M61_catalytic"/>
</dbReference>
<dbReference type="Pfam" id="PF05299">
    <property type="entry name" value="Peptidase_M61"/>
    <property type="match status" value="1"/>
</dbReference>
<feature type="domain" description="PDZ" evidence="4">
    <location>
        <begin position="507"/>
        <end position="575"/>
    </location>
</feature>
<feature type="compositionally biased region" description="Basic and acidic residues" evidence="1">
    <location>
        <begin position="595"/>
        <end position="609"/>
    </location>
</feature>
<dbReference type="AlphaFoldDB" id="A0A0P0CD15"/>
<dbReference type="Proteomes" id="UP000061382">
    <property type="component" value="Chromosome"/>
</dbReference>
<dbReference type="InterPro" id="IPR027268">
    <property type="entry name" value="Peptidase_M4/M1_CTD_sf"/>
</dbReference>
<evidence type="ECO:0000313" key="7">
    <source>
        <dbReference type="Proteomes" id="UP000061382"/>
    </source>
</evidence>
<dbReference type="SUPFAM" id="SSF50156">
    <property type="entry name" value="PDZ domain-like"/>
    <property type="match status" value="1"/>
</dbReference>
<dbReference type="InterPro" id="IPR036034">
    <property type="entry name" value="PDZ_sf"/>
</dbReference>
<dbReference type="KEGG" id="rti:DC20_12545"/>
<evidence type="ECO:0000256" key="2">
    <source>
        <dbReference type="SAM" id="SignalP"/>
    </source>
</evidence>
<dbReference type="Gene3D" id="2.30.42.10">
    <property type="match status" value="1"/>
</dbReference>
<gene>
    <name evidence="6" type="ORF">DC20_12545</name>
</gene>
<dbReference type="InterPro" id="IPR040756">
    <property type="entry name" value="Peptidase_M61_N"/>
</dbReference>
<dbReference type="Pfam" id="PF17899">
    <property type="entry name" value="Peptidase_M61_N"/>
    <property type="match status" value="1"/>
</dbReference>